<sequence>MSRNLQFYIGGEWVHPAVPRTMDVIDPSTEEAFARISMGSGEDVDRAVAAARAAFPAFSRTSREERMALLRRILEIYRSRQDELGEVMSREMGAPLGFAKEMQAGTGIWQLEAVIRAFERFAFEKPLGASLIVKEPIGLVAMITPWNWPLNQIMNKVAPAIATGCTMILKPSEVAPLNAIVFAEILHDAGVPAGVFNLVNGDGPEVGTALARHPGVDMISITGSTRAGVSVAKNAADTVKRVAQELGGKSANIILRDADLEAAVKRGVAGCFGNSGQSCNAPTRMFVPAERLDEAIAHAKAAAAAYRTGPASDPDSVLGPVVSKPQFNKIQKLIETGIAEGADLIAGGAGRVEGHERGYFVKPTIFAHVAHGSTLSREEIFGPVLAILTYETEQEAIDKANDTIYGLAAYVQSGDLARAREVARQLRAGNVCINESDWDCDVPFGGYKQSGNGREAGEWGLEDFLEVKAILGYEGQG</sequence>
<protein>
    <recommendedName>
        <fullName evidence="3">aldehyde dehydrogenase (NAD(+))</fullName>
        <ecNumber evidence="3">1.2.1.3</ecNumber>
    </recommendedName>
</protein>
<keyword evidence="7" id="KW-1185">Reference proteome</keyword>
<evidence type="ECO:0000313" key="7">
    <source>
        <dbReference type="Proteomes" id="UP000218272"/>
    </source>
</evidence>
<dbReference type="FunFam" id="3.40.605.10:FF:000007">
    <property type="entry name" value="NAD/NADP-dependent betaine aldehyde dehydrogenase"/>
    <property type="match status" value="1"/>
</dbReference>
<dbReference type="RefSeq" id="WP_066518690.1">
    <property type="nucleotide sequence ID" value="NZ_AP017655.1"/>
</dbReference>
<proteinExistence type="inferred from homology"/>
<organism evidence="6 7">
    <name type="scientific">Sphingobium cloacae</name>
    <dbReference type="NCBI Taxonomy" id="120107"/>
    <lineage>
        <taxon>Bacteria</taxon>
        <taxon>Pseudomonadati</taxon>
        <taxon>Pseudomonadota</taxon>
        <taxon>Alphaproteobacteria</taxon>
        <taxon>Sphingomonadales</taxon>
        <taxon>Sphingomonadaceae</taxon>
        <taxon>Sphingobium</taxon>
    </lineage>
</organism>
<dbReference type="Gene3D" id="3.40.309.10">
    <property type="entry name" value="Aldehyde Dehydrogenase, Chain A, domain 2"/>
    <property type="match status" value="1"/>
</dbReference>
<dbReference type="SUPFAM" id="SSF53720">
    <property type="entry name" value="ALDH-like"/>
    <property type="match status" value="1"/>
</dbReference>
<dbReference type="PANTHER" id="PTHR42804">
    <property type="entry name" value="ALDEHYDE DEHYDROGENASE"/>
    <property type="match status" value="1"/>
</dbReference>
<comment type="similarity">
    <text evidence="1">Belongs to the aldehyde dehydrogenase family.</text>
</comment>
<dbReference type="FunFam" id="3.40.309.10:FF:000012">
    <property type="entry name" value="Betaine aldehyde dehydrogenase"/>
    <property type="match status" value="1"/>
</dbReference>
<dbReference type="Gene3D" id="3.40.605.10">
    <property type="entry name" value="Aldehyde Dehydrogenase, Chain A, domain 1"/>
    <property type="match status" value="1"/>
</dbReference>
<evidence type="ECO:0000256" key="1">
    <source>
        <dbReference type="ARBA" id="ARBA00009986"/>
    </source>
</evidence>
<dbReference type="KEGG" id="sclo:SCLO_1005420"/>
<dbReference type="InterPro" id="IPR016163">
    <property type="entry name" value="Ald_DH_C"/>
</dbReference>
<dbReference type="EMBL" id="AP017655">
    <property type="protein sequence ID" value="BAV63582.1"/>
    <property type="molecule type" value="Genomic_DNA"/>
</dbReference>
<accession>A0A1E1EZE6</accession>
<dbReference type="PROSITE" id="PS00070">
    <property type="entry name" value="ALDEHYDE_DEHYDR_CYS"/>
    <property type="match status" value="1"/>
</dbReference>
<dbReference type="InterPro" id="IPR016162">
    <property type="entry name" value="Ald_DH_N"/>
</dbReference>
<dbReference type="EC" id="1.2.1.3" evidence="3"/>
<evidence type="ECO:0000256" key="4">
    <source>
        <dbReference type="ARBA" id="ARBA00049194"/>
    </source>
</evidence>
<evidence type="ECO:0000256" key="3">
    <source>
        <dbReference type="ARBA" id="ARBA00024226"/>
    </source>
</evidence>
<dbReference type="InterPro" id="IPR016160">
    <property type="entry name" value="Ald_DH_CS_CYS"/>
</dbReference>
<dbReference type="Proteomes" id="UP000218272">
    <property type="component" value="Chromosome SCLO_1"/>
</dbReference>
<evidence type="ECO:0000259" key="5">
    <source>
        <dbReference type="Pfam" id="PF00171"/>
    </source>
</evidence>
<reference evidence="6 7" key="1">
    <citation type="submission" date="2016-10" db="EMBL/GenBank/DDBJ databases">
        <title>Complete Genome Sequence of the Nonylphenol-Degrading Bacterium Sphingobium cloacae JCM 10874T.</title>
        <authorList>
            <person name="Ootsuka M."/>
            <person name="Nishizawa T."/>
            <person name="Ohta H."/>
        </authorList>
    </citation>
    <scope>NUCLEOTIDE SEQUENCE [LARGE SCALE GENOMIC DNA]</scope>
    <source>
        <strain evidence="6 7">JCM 10874</strain>
    </source>
</reference>
<dbReference type="Pfam" id="PF00171">
    <property type="entry name" value="Aldedh"/>
    <property type="match status" value="1"/>
</dbReference>
<dbReference type="PANTHER" id="PTHR42804:SF1">
    <property type="entry name" value="ALDEHYDE DEHYDROGENASE-RELATED"/>
    <property type="match status" value="1"/>
</dbReference>
<keyword evidence="2" id="KW-0560">Oxidoreductase</keyword>
<dbReference type="CDD" id="cd07138">
    <property type="entry name" value="ALDH_CddD_SSP0762"/>
    <property type="match status" value="1"/>
</dbReference>
<dbReference type="InterPro" id="IPR016161">
    <property type="entry name" value="Ald_DH/histidinol_DH"/>
</dbReference>
<comment type="catalytic activity">
    <reaction evidence="4">
        <text>an aldehyde + NAD(+) + H2O = a carboxylate + NADH + 2 H(+)</text>
        <dbReference type="Rhea" id="RHEA:16185"/>
        <dbReference type="ChEBI" id="CHEBI:15377"/>
        <dbReference type="ChEBI" id="CHEBI:15378"/>
        <dbReference type="ChEBI" id="CHEBI:17478"/>
        <dbReference type="ChEBI" id="CHEBI:29067"/>
        <dbReference type="ChEBI" id="CHEBI:57540"/>
        <dbReference type="ChEBI" id="CHEBI:57945"/>
        <dbReference type="EC" id="1.2.1.3"/>
    </reaction>
</comment>
<feature type="domain" description="Aldehyde dehydrogenase" evidence="5">
    <location>
        <begin position="13"/>
        <end position="470"/>
    </location>
</feature>
<gene>
    <name evidence="6" type="ORF">SCLO_1005420</name>
</gene>
<evidence type="ECO:0000313" key="6">
    <source>
        <dbReference type="EMBL" id="BAV63582.1"/>
    </source>
</evidence>
<dbReference type="AlphaFoldDB" id="A0A1E1EZE6"/>
<dbReference type="GO" id="GO:0004029">
    <property type="term" value="F:aldehyde dehydrogenase (NAD+) activity"/>
    <property type="evidence" value="ECO:0007669"/>
    <property type="project" value="UniProtKB-EC"/>
</dbReference>
<name>A0A1E1EZE6_9SPHN</name>
<evidence type="ECO:0000256" key="2">
    <source>
        <dbReference type="ARBA" id="ARBA00023002"/>
    </source>
</evidence>
<dbReference type="OrthoDB" id="9802947at2"/>
<dbReference type="InterPro" id="IPR015590">
    <property type="entry name" value="Aldehyde_DH_dom"/>
</dbReference>